<organism evidence="4 5">
    <name type="scientific">Oikopleura dioica</name>
    <name type="common">Tunicate</name>
    <dbReference type="NCBI Taxonomy" id="34765"/>
    <lineage>
        <taxon>Eukaryota</taxon>
        <taxon>Metazoa</taxon>
        <taxon>Chordata</taxon>
        <taxon>Tunicata</taxon>
        <taxon>Appendicularia</taxon>
        <taxon>Copelata</taxon>
        <taxon>Oikopleuridae</taxon>
        <taxon>Oikopleura</taxon>
    </lineage>
</organism>
<gene>
    <name evidence="4" type="ORF">OKIOD_LOCUS1816</name>
</gene>
<dbReference type="Gene3D" id="3.40.50.300">
    <property type="entry name" value="P-loop containing nucleotide triphosphate hydrolases"/>
    <property type="match status" value="1"/>
</dbReference>
<dbReference type="SMART" id="SM00175">
    <property type="entry name" value="RAB"/>
    <property type="match status" value="1"/>
</dbReference>
<name>A0ABN7RQ18_OIKDI</name>
<feature type="coiled-coil region" evidence="3">
    <location>
        <begin position="157"/>
        <end position="230"/>
    </location>
</feature>
<dbReference type="EMBL" id="OU015568">
    <property type="protein sequence ID" value="CAG5083018.1"/>
    <property type="molecule type" value="Genomic_DNA"/>
</dbReference>
<dbReference type="SUPFAM" id="SSF52540">
    <property type="entry name" value="P-loop containing nucleoside triphosphate hydrolases"/>
    <property type="match status" value="1"/>
</dbReference>
<accession>A0ABN7RQ18</accession>
<dbReference type="PROSITE" id="PS51417">
    <property type="entry name" value="ARF"/>
    <property type="match status" value="1"/>
</dbReference>
<dbReference type="InterPro" id="IPR027417">
    <property type="entry name" value="P-loop_NTPase"/>
</dbReference>
<sequence>MEYVSELSESELACSREQWQHYLHSINASELIGENEMLFHFWVEIQRTEPTLMRLFDAFITSAVKEIRSLACDKSILLESRKLSKLQMKKLYDEMNTFISDERDRLGREMTSQLIRKLEEQQNQQNTEVFILSKEKEVIEQELDHLKGLTTTQKDQLEEFSETLERLTIKEEELHLRNKELELENMRLQNQLKNSQFDLQHHQLLCEKLVTEALNEEDRLKGTIDSLKNKLSHSASLSFTEVYSHPAQSIKTPDRLYKVIMLGDSNAGKTSIINRYTRDQFTMTEPTIDISYRMKAQLTARGLISLQIWDTAGQERFRSIPRCYFRKADGVLLVYDVTNTQSLLNVRRWLNDLDDITQKMIVGNKVDLAKDRLVTADHGRKMADDLDCEMIEVSARTGFNIPQAFEKLSRLMQENEDAELAMITRSNTKIALAFDPTSDEKTYSSCC</sequence>
<dbReference type="PROSITE" id="PS51419">
    <property type="entry name" value="RAB"/>
    <property type="match status" value="1"/>
</dbReference>
<keyword evidence="1" id="KW-0547">Nucleotide-binding</keyword>
<keyword evidence="5" id="KW-1185">Reference proteome</keyword>
<dbReference type="PROSITE" id="PS51421">
    <property type="entry name" value="RAS"/>
    <property type="match status" value="1"/>
</dbReference>
<dbReference type="SMART" id="SM00173">
    <property type="entry name" value="RAS"/>
    <property type="match status" value="1"/>
</dbReference>
<evidence type="ECO:0000256" key="2">
    <source>
        <dbReference type="ARBA" id="ARBA00023134"/>
    </source>
</evidence>
<evidence type="ECO:0000256" key="3">
    <source>
        <dbReference type="SAM" id="Coils"/>
    </source>
</evidence>
<dbReference type="InterPro" id="IPR005225">
    <property type="entry name" value="Small_GTP-bd"/>
</dbReference>
<dbReference type="Pfam" id="PF00071">
    <property type="entry name" value="Ras"/>
    <property type="match status" value="1"/>
</dbReference>
<evidence type="ECO:0000313" key="4">
    <source>
        <dbReference type="EMBL" id="CAG5083018.1"/>
    </source>
</evidence>
<proteinExistence type="predicted"/>
<dbReference type="PANTHER" id="PTHR47977">
    <property type="entry name" value="RAS-RELATED PROTEIN RAB"/>
    <property type="match status" value="1"/>
</dbReference>
<dbReference type="InterPro" id="IPR050227">
    <property type="entry name" value="Rab"/>
</dbReference>
<dbReference type="Proteomes" id="UP001158576">
    <property type="component" value="Chromosome PAR"/>
</dbReference>
<dbReference type="SMART" id="SM00176">
    <property type="entry name" value="RAN"/>
    <property type="match status" value="1"/>
</dbReference>
<protein>
    <submittedName>
        <fullName evidence="4">Oidioi.mRNA.OKI2018_I69.PAR.g10258.t1.cds</fullName>
    </submittedName>
</protein>
<keyword evidence="3" id="KW-0175">Coiled coil</keyword>
<evidence type="ECO:0000256" key="1">
    <source>
        <dbReference type="ARBA" id="ARBA00022741"/>
    </source>
</evidence>
<dbReference type="NCBIfam" id="TIGR00231">
    <property type="entry name" value="small_GTP"/>
    <property type="match status" value="1"/>
</dbReference>
<dbReference type="SMART" id="SM00174">
    <property type="entry name" value="RHO"/>
    <property type="match status" value="1"/>
</dbReference>
<reference evidence="4 5" key="1">
    <citation type="submission" date="2021-04" db="EMBL/GenBank/DDBJ databases">
        <authorList>
            <person name="Bliznina A."/>
        </authorList>
    </citation>
    <scope>NUCLEOTIDE SEQUENCE [LARGE SCALE GENOMIC DNA]</scope>
</reference>
<dbReference type="PRINTS" id="PR00449">
    <property type="entry name" value="RASTRNSFRMNG"/>
</dbReference>
<dbReference type="InterPro" id="IPR001806">
    <property type="entry name" value="Small_GTPase"/>
</dbReference>
<keyword evidence="2" id="KW-0342">GTP-binding</keyword>
<dbReference type="CDD" id="cd00154">
    <property type="entry name" value="Rab"/>
    <property type="match status" value="1"/>
</dbReference>
<evidence type="ECO:0000313" key="5">
    <source>
        <dbReference type="Proteomes" id="UP001158576"/>
    </source>
</evidence>